<comment type="cofactor">
    <cofactor evidence="8">
        <name>Mg(2+)</name>
        <dbReference type="ChEBI" id="CHEBI:18420"/>
    </cofactor>
</comment>
<dbReference type="EC" id="6.3.3.3" evidence="8"/>
<keyword evidence="1 8" id="KW-0963">Cytoplasm</keyword>
<evidence type="ECO:0000256" key="2">
    <source>
        <dbReference type="ARBA" id="ARBA00022598"/>
    </source>
</evidence>
<dbReference type="Gene3D" id="3.40.50.300">
    <property type="entry name" value="P-loop containing nucleotide triphosphate hydrolases"/>
    <property type="match status" value="1"/>
</dbReference>
<organism evidence="9 10">
    <name type="scientific">Candidatus Hamiltonella defensa</name>
    <name type="common">Bemisia tabaci</name>
    <dbReference type="NCBI Taxonomy" id="672795"/>
    <lineage>
        <taxon>Bacteria</taxon>
        <taxon>Pseudomonadati</taxon>
        <taxon>Pseudomonadota</taxon>
        <taxon>Gammaproteobacteria</taxon>
        <taxon>Enterobacterales</taxon>
        <taxon>Enterobacteriaceae</taxon>
        <taxon>aphid secondary symbionts</taxon>
        <taxon>Candidatus Williamhamiltonella</taxon>
    </lineage>
</organism>
<dbReference type="SUPFAM" id="SSF52540">
    <property type="entry name" value="P-loop containing nucleoside triphosphate hydrolases"/>
    <property type="match status" value="1"/>
</dbReference>
<gene>
    <name evidence="8" type="primary">bioD</name>
    <name evidence="9" type="ORF">BA171_07475</name>
</gene>
<comment type="catalytic activity">
    <reaction evidence="8">
        <text>(7R,8S)-7,8-diammoniononanoate + CO2 + ATP = (4R,5S)-dethiobiotin + ADP + phosphate + 3 H(+)</text>
        <dbReference type="Rhea" id="RHEA:15805"/>
        <dbReference type="ChEBI" id="CHEBI:15378"/>
        <dbReference type="ChEBI" id="CHEBI:16526"/>
        <dbReference type="ChEBI" id="CHEBI:30616"/>
        <dbReference type="ChEBI" id="CHEBI:43474"/>
        <dbReference type="ChEBI" id="CHEBI:149469"/>
        <dbReference type="ChEBI" id="CHEBI:149473"/>
        <dbReference type="ChEBI" id="CHEBI:456216"/>
        <dbReference type="EC" id="6.3.3.3"/>
    </reaction>
</comment>
<keyword evidence="4 8" id="KW-0547">Nucleotide-binding</keyword>
<dbReference type="Proteomes" id="UP000216438">
    <property type="component" value="Chromosome"/>
</dbReference>
<protein>
    <recommendedName>
        <fullName evidence="8">ATP-dependent dethiobiotin synthetase BioD</fullName>
        <ecNumber evidence="8">6.3.3.3</ecNumber>
    </recommendedName>
    <alternativeName>
        <fullName evidence="8">DTB synthetase</fullName>
        <shortName evidence="8">DTBS</shortName>
    </alternativeName>
    <alternativeName>
        <fullName evidence="8">Dethiobiotin synthase</fullName>
    </alternativeName>
</protein>
<comment type="similarity">
    <text evidence="8">Belongs to the dethiobiotin synthetase family.</text>
</comment>
<feature type="binding site" evidence="8">
    <location>
        <begin position="181"/>
        <end position="182"/>
    </location>
    <ligand>
        <name>ATP</name>
        <dbReference type="ChEBI" id="CHEBI:30616"/>
    </ligand>
</feature>
<dbReference type="CDD" id="cd03109">
    <property type="entry name" value="DTBS"/>
    <property type="match status" value="1"/>
</dbReference>
<dbReference type="PANTHER" id="PTHR43210:SF5">
    <property type="entry name" value="DETHIOBIOTIN SYNTHETASE"/>
    <property type="match status" value="1"/>
</dbReference>
<feature type="binding site" evidence="8">
    <location>
        <position position="121"/>
    </location>
    <ligand>
        <name>Mg(2+)</name>
        <dbReference type="ChEBI" id="CHEBI:18420"/>
    </ligand>
</feature>
<evidence type="ECO:0000256" key="8">
    <source>
        <dbReference type="HAMAP-Rule" id="MF_00336"/>
    </source>
</evidence>
<keyword evidence="7 8" id="KW-0460">Magnesium</keyword>
<dbReference type="GO" id="GO:0000287">
    <property type="term" value="F:magnesium ion binding"/>
    <property type="evidence" value="ECO:0007669"/>
    <property type="project" value="UniProtKB-UniRule"/>
</dbReference>
<dbReference type="HAMAP" id="MF_00336">
    <property type="entry name" value="BioD"/>
    <property type="match status" value="1"/>
</dbReference>
<evidence type="ECO:0000256" key="7">
    <source>
        <dbReference type="ARBA" id="ARBA00022842"/>
    </source>
</evidence>
<dbReference type="GO" id="GO:0005524">
    <property type="term" value="F:ATP binding"/>
    <property type="evidence" value="ECO:0007669"/>
    <property type="project" value="UniProtKB-UniRule"/>
</dbReference>
<dbReference type="UniPathway" id="UPA00078">
    <property type="reaction ID" value="UER00161"/>
</dbReference>
<comment type="function">
    <text evidence="8">Catalyzes a mechanistically unusual reaction, the ATP-dependent insertion of CO2 between the N7 and N8 nitrogen atoms of 7,8-diaminopelargonic acid (DAPA, also called 7,8-diammoniononanoate) to form a ureido ring.</text>
</comment>
<reference evidence="9 10" key="2">
    <citation type="submission" date="2017-09" db="EMBL/GenBank/DDBJ databases">
        <title>The genome of whitefly Bemisia tabaci, a global crop pest, provides novel insights into virus transmission, host adaptation and insecticide resistance.</title>
        <authorList>
            <person name="Kaur N."/>
            <person name="Kliot A."/>
            <person name="Pinheiro P.V."/>
            <person name="Luan J."/>
            <person name="Zheng Y."/>
            <person name="Liu W."/>
            <person name="Sun H."/>
            <person name="Yang X."/>
            <person name="Xu Y."/>
            <person name="Luo Y."/>
            <person name="Kruse A."/>
            <person name="Fisher T.W."/>
            <person name="Nelson D.R."/>
            <person name="Elimelech M."/>
            <person name="MacCoss M."/>
            <person name="Johnson R."/>
            <person name="Cohen E."/>
            <person name="Hunter W.B."/>
            <person name="Brown J.K."/>
            <person name="Jander G."/>
            <person name="Cilia M."/>
            <person name="Douglas A.E."/>
            <person name="Ghanim M."/>
            <person name="Simmons A.M."/>
            <person name="Wintermantel W.M."/>
            <person name="Ling K.-S."/>
            <person name="Fei Z."/>
        </authorList>
    </citation>
    <scope>NUCLEOTIDE SEQUENCE [LARGE SCALE GENOMIC DNA]</scope>
    <source>
        <strain evidence="9 10">MEAM1</strain>
    </source>
</reference>
<dbReference type="GO" id="GO:0004141">
    <property type="term" value="F:dethiobiotin synthase activity"/>
    <property type="evidence" value="ECO:0007669"/>
    <property type="project" value="UniProtKB-UniRule"/>
</dbReference>
<keyword evidence="3 8" id="KW-0479">Metal-binding</keyword>
<proteinExistence type="inferred from homology"/>
<dbReference type="AlphaFoldDB" id="A0A249E004"/>
<feature type="active site" evidence="8">
    <location>
        <position position="43"/>
    </location>
</feature>
<accession>A0A249E004</accession>
<evidence type="ECO:0000256" key="4">
    <source>
        <dbReference type="ARBA" id="ARBA00022741"/>
    </source>
</evidence>
<feature type="binding site" evidence="8">
    <location>
        <position position="60"/>
    </location>
    <ligand>
        <name>ATP</name>
        <dbReference type="ChEBI" id="CHEBI:30616"/>
    </ligand>
</feature>
<evidence type="ECO:0000256" key="6">
    <source>
        <dbReference type="ARBA" id="ARBA00022840"/>
    </source>
</evidence>
<evidence type="ECO:0000256" key="1">
    <source>
        <dbReference type="ARBA" id="ARBA00022490"/>
    </source>
</evidence>
<dbReference type="NCBIfam" id="TIGR00347">
    <property type="entry name" value="bioD"/>
    <property type="match status" value="1"/>
</dbReference>
<dbReference type="EMBL" id="CP016303">
    <property type="protein sequence ID" value="ASX26835.1"/>
    <property type="molecule type" value="Genomic_DNA"/>
</dbReference>
<comment type="pathway">
    <text evidence="8">Cofactor biosynthesis; biotin biosynthesis; biotin from 7,8-diaminononanoate: step 1/2.</text>
</comment>
<feature type="binding site" evidence="8">
    <location>
        <position position="47"/>
    </location>
    <ligand>
        <name>substrate</name>
    </ligand>
</feature>
<comment type="subcellular location">
    <subcellularLocation>
        <location evidence="8">Cytoplasm</location>
    </subcellularLocation>
</comment>
<evidence type="ECO:0000313" key="10">
    <source>
        <dbReference type="Proteomes" id="UP000216438"/>
    </source>
</evidence>
<dbReference type="GO" id="GO:0042803">
    <property type="term" value="F:protein homodimerization activity"/>
    <property type="evidence" value="ECO:0007669"/>
    <property type="project" value="UniProtKB-ARBA"/>
</dbReference>
<name>A0A249E004_9ENTR</name>
<evidence type="ECO:0000256" key="3">
    <source>
        <dbReference type="ARBA" id="ARBA00022723"/>
    </source>
</evidence>
<dbReference type="PIRSF" id="PIRSF006755">
    <property type="entry name" value="DTB_synth"/>
    <property type="match status" value="1"/>
</dbReference>
<evidence type="ECO:0000313" key="9">
    <source>
        <dbReference type="EMBL" id="ASX26835.1"/>
    </source>
</evidence>
<feature type="binding site" evidence="8">
    <location>
        <position position="60"/>
    </location>
    <ligand>
        <name>Mg(2+)</name>
        <dbReference type="ChEBI" id="CHEBI:18420"/>
    </ligand>
</feature>
<dbReference type="InterPro" id="IPR004472">
    <property type="entry name" value="DTB_synth_BioD"/>
</dbReference>
<feature type="binding site" evidence="8">
    <location>
        <begin position="210"/>
        <end position="212"/>
    </location>
    <ligand>
        <name>ATP</name>
        <dbReference type="ChEBI" id="CHEBI:30616"/>
    </ligand>
</feature>
<dbReference type="PANTHER" id="PTHR43210">
    <property type="entry name" value="DETHIOBIOTIN SYNTHETASE"/>
    <property type="match status" value="1"/>
</dbReference>
<dbReference type="GO" id="GO:0009102">
    <property type="term" value="P:biotin biosynthetic process"/>
    <property type="evidence" value="ECO:0007669"/>
    <property type="project" value="UniProtKB-UniRule"/>
</dbReference>
<keyword evidence="5 8" id="KW-0093">Biotin biosynthesis</keyword>
<dbReference type="InterPro" id="IPR027417">
    <property type="entry name" value="P-loop_NTPase"/>
</dbReference>
<reference evidence="10" key="1">
    <citation type="submission" date="2016-06" db="EMBL/GenBank/DDBJ databases">
        <authorList>
            <person name="Chen W."/>
            <person name="Hasegawa D.K."/>
        </authorList>
    </citation>
    <scope>NUCLEOTIDE SEQUENCE [LARGE SCALE GENOMIC DNA]</scope>
    <source>
        <strain evidence="10">MEAM1</strain>
    </source>
</reference>
<comment type="subunit">
    <text evidence="8">Homodimer.</text>
</comment>
<feature type="binding site" evidence="8">
    <location>
        <begin position="121"/>
        <end position="124"/>
    </location>
    <ligand>
        <name>ATP</name>
        <dbReference type="ChEBI" id="CHEBI:30616"/>
    </ligand>
</feature>
<dbReference type="Pfam" id="PF13500">
    <property type="entry name" value="AAA_26"/>
    <property type="match status" value="1"/>
</dbReference>
<comment type="caution">
    <text evidence="8">Lacks conserved residue(s) required for the propagation of feature annotation.</text>
</comment>
<feature type="binding site" evidence="8">
    <location>
        <position position="22"/>
    </location>
    <ligand>
        <name>Mg(2+)</name>
        <dbReference type="ChEBI" id="CHEBI:18420"/>
    </ligand>
</feature>
<keyword evidence="6 8" id="KW-0067">ATP-binding</keyword>
<dbReference type="OrthoDB" id="9802097at2"/>
<keyword evidence="2 8" id="KW-0436">Ligase</keyword>
<dbReference type="FunFam" id="3.40.50.300:FF:000292">
    <property type="entry name" value="ATP-dependent dethiobiotin synthetase BioD"/>
    <property type="match status" value="1"/>
</dbReference>
<sequence length="235" mass="26012">MGLFIVIKSWFITGTDTHVGKTFASCALLQAAAQKGHLTAGYKPVASGSQMTPEGLRNQDAIFLQAYSTQKFTYEQVNPITFLEATAPHIASRSERKKIILSDLSQGLRQLERSADWICIEGAGGWFTPLSDSITFADWVQKEKLKVIMVVALKLGCLNHALLTDQAIRQANLPLAGWIANTLPPAMDRQEEYLSSLEKRLASPLLGVIPYLPIDLKDTKKNHLAEYLNICLLNE</sequence>
<dbReference type="GO" id="GO:0005829">
    <property type="term" value="C:cytosol"/>
    <property type="evidence" value="ECO:0007669"/>
    <property type="project" value="TreeGrafter"/>
</dbReference>
<evidence type="ECO:0000256" key="5">
    <source>
        <dbReference type="ARBA" id="ARBA00022756"/>
    </source>
</evidence>